<gene>
    <name evidence="1" type="ORF">SAMN05421638_1316</name>
</gene>
<sequence>MLKTLKILFIVLGLGIFILPKQMVFAQSPVEHCDKKMNDAKNCCDTKKSTDCHSKTTKDSPKKDDCNHDCNDCKSCTVQFTVNFLSAEFKSPFEKHFFASKANFDYQTLHFTSALQNIWQPPKIG</sequence>
<accession>A0A1I3LT09</accession>
<reference evidence="2" key="1">
    <citation type="submission" date="2016-10" db="EMBL/GenBank/DDBJ databases">
        <authorList>
            <person name="Varghese N."/>
            <person name="Submissions S."/>
        </authorList>
    </citation>
    <scope>NUCLEOTIDE SEQUENCE [LARGE SCALE GENOMIC DNA]</scope>
    <source>
        <strain evidence="2">DSM 22251</strain>
    </source>
</reference>
<name>A0A1I3LT09_9FLAO</name>
<evidence type="ECO:0000313" key="1">
    <source>
        <dbReference type="EMBL" id="SFI87862.1"/>
    </source>
</evidence>
<dbReference type="EMBL" id="FORQ01000002">
    <property type="protein sequence ID" value="SFI87862.1"/>
    <property type="molecule type" value="Genomic_DNA"/>
</dbReference>
<evidence type="ECO:0000313" key="2">
    <source>
        <dbReference type="Proteomes" id="UP000242560"/>
    </source>
</evidence>
<keyword evidence="2" id="KW-1185">Reference proteome</keyword>
<dbReference type="Proteomes" id="UP000242560">
    <property type="component" value="Unassembled WGS sequence"/>
</dbReference>
<protein>
    <submittedName>
        <fullName evidence="1">Uncharacterized protein</fullName>
    </submittedName>
</protein>
<organism evidence="1 2">
    <name type="scientific">Kaistella treverensis</name>
    <dbReference type="NCBI Taxonomy" id="631455"/>
    <lineage>
        <taxon>Bacteria</taxon>
        <taxon>Pseudomonadati</taxon>
        <taxon>Bacteroidota</taxon>
        <taxon>Flavobacteriia</taxon>
        <taxon>Flavobacteriales</taxon>
        <taxon>Weeksellaceae</taxon>
        <taxon>Chryseobacterium group</taxon>
        <taxon>Kaistella</taxon>
    </lineage>
</organism>
<dbReference type="AlphaFoldDB" id="A0A1I3LT09"/>
<proteinExistence type="predicted"/>